<evidence type="ECO:0008006" key="4">
    <source>
        <dbReference type="Google" id="ProtNLM"/>
    </source>
</evidence>
<dbReference type="AlphaFoldDB" id="A0A813JAT2"/>
<evidence type="ECO:0000313" key="2">
    <source>
        <dbReference type="EMBL" id="CAE8672233.1"/>
    </source>
</evidence>
<organism evidence="2 3">
    <name type="scientific">Polarella glacialis</name>
    <name type="common">Dinoflagellate</name>
    <dbReference type="NCBI Taxonomy" id="89957"/>
    <lineage>
        <taxon>Eukaryota</taxon>
        <taxon>Sar</taxon>
        <taxon>Alveolata</taxon>
        <taxon>Dinophyceae</taxon>
        <taxon>Suessiales</taxon>
        <taxon>Suessiaceae</taxon>
        <taxon>Polarella</taxon>
    </lineage>
</organism>
<dbReference type="InterPro" id="IPR029063">
    <property type="entry name" value="SAM-dependent_MTases_sf"/>
</dbReference>
<dbReference type="PANTHER" id="PTHR43836">
    <property type="entry name" value="CATECHOL O-METHYLTRANSFERASE 1-RELATED"/>
    <property type="match status" value="1"/>
</dbReference>
<dbReference type="Gene3D" id="3.40.50.150">
    <property type="entry name" value="Vaccinia Virus protein VP39"/>
    <property type="match status" value="1"/>
</dbReference>
<dbReference type="Proteomes" id="UP000626109">
    <property type="component" value="Unassembled WGS sequence"/>
</dbReference>
<dbReference type="EMBL" id="CAJNNW010024406">
    <property type="protein sequence ID" value="CAE8672233.1"/>
    <property type="molecule type" value="Genomic_DNA"/>
</dbReference>
<proteinExistence type="predicted"/>
<dbReference type="GO" id="GO:0008171">
    <property type="term" value="F:O-methyltransferase activity"/>
    <property type="evidence" value="ECO:0007669"/>
    <property type="project" value="TreeGrafter"/>
</dbReference>
<dbReference type="SUPFAM" id="SSF53335">
    <property type="entry name" value="S-adenosyl-L-methionine-dependent methyltransferases"/>
    <property type="match status" value="1"/>
</dbReference>
<feature type="signal peptide" evidence="1">
    <location>
        <begin position="1"/>
        <end position="24"/>
    </location>
</feature>
<accession>A0A813JAT2</accession>
<feature type="chain" id="PRO_5032357136" description="Methyltransferase domain-containing protein" evidence="1">
    <location>
        <begin position="25"/>
        <end position="254"/>
    </location>
</feature>
<gene>
    <name evidence="2" type="ORF">PGLA2088_LOCUS17961</name>
</gene>
<name>A0A813JAT2_POLGL</name>
<keyword evidence="1" id="KW-0732">Signal</keyword>
<sequence length="254" mass="27479">MKSPSRMAPHMVLLLSTFAALCVADDGSKGLAKHVVRKVPEGDIEAALRSFIAYSERKGLGMHLGKEKGDLIELSVRQGLPDSGPAVVFEAGCHAGDGTLSAIAALRDRPGSTIVSTETNKEWLDAAKEVVEHVIGNLDINYMPVQLKSYNHFEKVLDALRAASGITSFDAVIFDHDETLFLAHLKVLLSKGFLRKGSTVEIDNVKRKAKQLKSYMEFVSTASGNGFRTEVKEVSSPYPDAVAISTYLGSDSEL</sequence>
<reference evidence="2" key="1">
    <citation type="submission" date="2021-02" db="EMBL/GenBank/DDBJ databases">
        <authorList>
            <person name="Dougan E. K."/>
            <person name="Rhodes N."/>
            <person name="Thang M."/>
            <person name="Chan C."/>
        </authorList>
    </citation>
    <scope>NUCLEOTIDE SEQUENCE</scope>
</reference>
<evidence type="ECO:0000256" key="1">
    <source>
        <dbReference type="SAM" id="SignalP"/>
    </source>
</evidence>
<dbReference type="PANTHER" id="PTHR43836:SF2">
    <property type="entry name" value="CATECHOL O-METHYLTRANSFERASE 1-RELATED"/>
    <property type="match status" value="1"/>
</dbReference>
<protein>
    <recommendedName>
        <fullName evidence="4">Methyltransferase domain-containing protein</fullName>
    </recommendedName>
</protein>
<evidence type="ECO:0000313" key="3">
    <source>
        <dbReference type="Proteomes" id="UP000626109"/>
    </source>
</evidence>
<comment type="caution">
    <text evidence="2">The sequence shown here is derived from an EMBL/GenBank/DDBJ whole genome shotgun (WGS) entry which is preliminary data.</text>
</comment>